<protein>
    <submittedName>
        <fullName evidence="3">Uncharacterized protein</fullName>
    </submittedName>
</protein>
<accession>A0A8J8NFL6</accession>
<proteinExistence type="predicted"/>
<keyword evidence="1" id="KW-0175">Coiled coil</keyword>
<feature type="coiled-coil region" evidence="1">
    <location>
        <begin position="151"/>
        <end position="178"/>
    </location>
</feature>
<reference evidence="3" key="1">
    <citation type="submission" date="2019-06" db="EMBL/GenBank/DDBJ databases">
        <authorList>
            <person name="Zheng W."/>
        </authorList>
    </citation>
    <scope>NUCLEOTIDE SEQUENCE</scope>
    <source>
        <strain evidence="3">QDHG01</strain>
    </source>
</reference>
<dbReference type="OrthoDB" id="10665204at2759"/>
<evidence type="ECO:0000313" key="3">
    <source>
        <dbReference type="EMBL" id="TNV73766.1"/>
    </source>
</evidence>
<organism evidence="3 4">
    <name type="scientific">Halteria grandinella</name>
    <dbReference type="NCBI Taxonomy" id="5974"/>
    <lineage>
        <taxon>Eukaryota</taxon>
        <taxon>Sar</taxon>
        <taxon>Alveolata</taxon>
        <taxon>Ciliophora</taxon>
        <taxon>Intramacronucleata</taxon>
        <taxon>Spirotrichea</taxon>
        <taxon>Stichotrichia</taxon>
        <taxon>Sporadotrichida</taxon>
        <taxon>Halteriidae</taxon>
        <taxon>Halteria</taxon>
    </lineage>
</organism>
<evidence type="ECO:0000256" key="2">
    <source>
        <dbReference type="SAM" id="MobiDB-lite"/>
    </source>
</evidence>
<gene>
    <name evidence="3" type="ORF">FGO68_gene2906</name>
</gene>
<dbReference type="AlphaFoldDB" id="A0A8J8NFL6"/>
<keyword evidence="4" id="KW-1185">Reference proteome</keyword>
<sequence>MSKMRTDINRRLAKIEGDLIKQGKNISKASQASFSQMSGDKTESKLVSYEDRIKELETFKISTDLTLQGLDQGIRESQFMLDAHELQIQELKQRILEDKSTDDKNLLINLNRIQQEKANNTLMMTKQILQKQQIIEGDNTISLRIGSSEQQREIIDRLSKLQMKVEDLERLNLQASIESVKGVLASKIDRDEMEHLEKNLFSLIDYKFSRLGDVYAIKSQVDVAMQTISKKFKFLTELLQSTGALKQLDDTTMVASDDQALFTKRPLKGLSCASCDKQLASVSPTPTGQFQQWKKLPERNPMDRMPRSGQGFSKILNSLRTPREIAVEEEVQFQEVSQRDSLFNQPSTSRLGNKESKSTRSYVLLPTMSQTQQIKIETQLPKLASSRKVLISPTKDQ</sequence>
<evidence type="ECO:0000313" key="4">
    <source>
        <dbReference type="Proteomes" id="UP000785679"/>
    </source>
</evidence>
<feature type="compositionally biased region" description="Polar residues" evidence="2">
    <location>
        <begin position="339"/>
        <end position="351"/>
    </location>
</feature>
<dbReference type="EMBL" id="RRYP01018142">
    <property type="protein sequence ID" value="TNV73766.1"/>
    <property type="molecule type" value="Genomic_DNA"/>
</dbReference>
<dbReference type="Proteomes" id="UP000785679">
    <property type="component" value="Unassembled WGS sequence"/>
</dbReference>
<feature type="coiled-coil region" evidence="1">
    <location>
        <begin position="74"/>
        <end position="101"/>
    </location>
</feature>
<comment type="caution">
    <text evidence="3">The sequence shown here is derived from an EMBL/GenBank/DDBJ whole genome shotgun (WGS) entry which is preliminary data.</text>
</comment>
<evidence type="ECO:0000256" key="1">
    <source>
        <dbReference type="SAM" id="Coils"/>
    </source>
</evidence>
<name>A0A8J8NFL6_HALGN</name>
<feature type="region of interest" description="Disordered" evidence="2">
    <location>
        <begin position="338"/>
        <end position="358"/>
    </location>
</feature>